<dbReference type="PANTHER" id="PTHR43243">
    <property type="entry name" value="INNER MEMBRANE TRANSPORTER YGJI-RELATED"/>
    <property type="match status" value="1"/>
</dbReference>
<feature type="transmembrane region" description="Helical" evidence="6">
    <location>
        <begin position="91"/>
        <end position="122"/>
    </location>
</feature>
<reference evidence="7" key="2">
    <citation type="submission" date="2023-01" db="EMBL/GenBank/DDBJ databases">
        <title>Draft genome sequence of Algimonas ampicilliniresistens strain NBRC 108219.</title>
        <authorList>
            <person name="Sun Q."/>
            <person name="Mori K."/>
        </authorList>
    </citation>
    <scope>NUCLEOTIDE SEQUENCE</scope>
    <source>
        <strain evidence="7">NBRC 108219</strain>
    </source>
</reference>
<feature type="transmembrane region" description="Helical" evidence="6">
    <location>
        <begin position="383"/>
        <end position="406"/>
    </location>
</feature>
<dbReference type="PANTHER" id="PTHR43243:SF4">
    <property type="entry name" value="CATIONIC AMINO ACID TRANSPORTER 4"/>
    <property type="match status" value="1"/>
</dbReference>
<dbReference type="Gene3D" id="1.20.1740.10">
    <property type="entry name" value="Amino acid/polyamine transporter I"/>
    <property type="match status" value="1"/>
</dbReference>
<feature type="transmembrane region" description="Helical" evidence="6">
    <location>
        <begin position="319"/>
        <end position="346"/>
    </location>
</feature>
<accession>A0ABQ5V648</accession>
<keyword evidence="2" id="KW-0813">Transport</keyword>
<evidence type="ECO:0000256" key="3">
    <source>
        <dbReference type="ARBA" id="ARBA00022692"/>
    </source>
</evidence>
<name>A0ABQ5V648_9PROT</name>
<comment type="caution">
    <text evidence="7">The sequence shown here is derived from an EMBL/GenBank/DDBJ whole genome shotgun (WGS) entry which is preliminary data.</text>
</comment>
<sequence>MSSRPETEGLRRRLGLFHLVLYGLGVTIGAGIYVLIGLTAAEAGLYAPVSFAVAAGVVLFTGLTYAELSTRFPVSAGEAIFVEKGLRRPQLALLVGLLVAASGIVSSATIAIGAASYLFHLIPIEPNILTAGLIIFLGLIAAWGILESVTIAAFLTVAEIFGLLLVITFALEADPMLIERAGELVPPFETSAWSGILSGALLAFFAFIGFEDLANVAEEAKQPKRTMPRAILLTLGLSSLLYLVVVSVVVLSVPMEALTSSASPLLLVFETASPTTLLSFNLIAGLATINGILIQMIMSSRVLYGLSKNHHLPTTLGKVSPITGTPIIATVVVVAIVLVLALALPVGQLAEWTSRFALLVFALVNAALIGLKRQKTPLNSEGFVVPLWIPVIGFLTCAILLIFSLATLI</sequence>
<evidence type="ECO:0000256" key="6">
    <source>
        <dbReference type="SAM" id="Phobius"/>
    </source>
</evidence>
<comment type="subcellular location">
    <subcellularLocation>
        <location evidence="1">Membrane</location>
        <topology evidence="1">Multi-pass membrane protein</topology>
    </subcellularLocation>
</comment>
<feature type="transmembrane region" description="Helical" evidence="6">
    <location>
        <begin position="128"/>
        <end position="146"/>
    </location>
</feature>
<gene>
    <name evidence="7" type="ORF">GCM10007853_03610</name>
</gene>
<keyword evidence="3 6" id="KW-0812">Transmembrane</keyword>
<dbReference type="RefSeq" id="WP_284386907.1">
    <property type="nucleotide sequence ID" value="NZ_BSNK01000001.1"/>
</dbReference>
<dbReference type="PIRSF" id="PIRSF006060">
    <property type="entry name" value="AA_transporter"/>
    <property type="match status" value="1"/>
</dbReference>
<evidence type="ECO:0000256" key="5">
    <source>
        <dbReference type="ARBA" id="ARBA00023136"/>
    </source>
</evidence>
<keyword evidence="8" id="KW-1185">Reference proteome</keyword>
<keyword evidence="5 6" id="KW-0472">Membrane</keyword>
<evidence type="ECO:0000256" key="4">
    <source>
        <dbReference type="ARBA" id="ARBA00022989"/>
    </source>
</evidence>
<feature type="transmembrane region" description="Helical" evidence="6">
    <location>
        <begin position="231"/>
        <end position="255"/>
    </location>
</feature>
<feature type="transmembrane region" description="Helical" evidence="6">
    <location>
        <begin position="20"/>
        <end position="39"/>
    </location>
</feature>
<organism evidence="7 8">
    <name type="scientific">Algimonas ampicilliniresistens</name>
    <dbReference type="NCBI Taxonomy" id="1298735"/>
    <lineage>
        <taxon>Bacteria</taxon>
        <taxon>Pseudomonadati</taxon>
        <taxon>Pseudomonadota</taxon>
        <taxon>Alphaproteobacteria</taxon>
        <taxon>Maricaulales</taxon>
        <taxon>Robiginitomaculaceae</taxon>
        <taxon>Algimonas</taxon>
    </lineage>
</organism>
<feature type="transmembrane region" description="Helical" evidence="6">
    <location>
        <begin position="352"/>
        <end position="371"/>
    </location>
</feature>
<feature type="transmembrane region" description="Helical" evidence="6">
    <location>
        <begin position="275"/>
        <end position="298"/>
    </location>
</feature>
<evidence type="ECO:0000313" key="8">
    <source>
        <dbReference type="Proteomes" id="UP001161391"/>
    </source>
</evidence>
<protein>
    <submittedName>
        <fullName evidence="7">Amino acid transporter</fullName>
    </submittedName>
</protein>
<dbReference type="Proteomes" id="UP001161391">
    <property type="component" value="Unassembled WGS sequence"/>
</dbReference>
<evidence type="ECO:0000256" key="2">
    <source>
        <dbReference type="ARBA" id="ARBA00022448"/>
    </source>
</evidence>
<evidence type="ECO:0000256" key="1">
    <source>
        <dbReference type="ARBA" id="ARBA00004141"/>
    </source>
</evidence>
<feature type="transmembrane region" description="Helical" evidence="6">
    <location>
        <begin position="45"/>
        <end position="66"/>
    </location>
</feature>
<dbReference type="InterPro" id="IPR002293">
    <property type="entry name" value="AA/rel_permease1"/>
</dbReference>
<dbReference type="EMBL" id="BSNK01000001">
    <property type="protein sequence ID" value="GLQ22487.1"/>
    <property type="molecule type" value="Genomic_DNA"/>
</dbReference>
<evidence type="ECO:0000313" key="7">
    <source>
        <dbReference type="EMBL" id="GLQ22487.1"/>
    </source>
</evidence>
<keyword evidence="4 6" id="KW-1133">Transmembrane helix</keyword>
<proteinExistence type="predicted"/>
<feature type="transmembrane region" description="Helical" evidence="6">
    <location>
        <begin position="153"/>
        <end position="171"/>
    </location>
</feature>
<dbReference type="Pfam" id="PF13520">
    <property type="entry name" value="AA_permease_2"/>
    <property type="match status" value="1"/>
</dbReference>
<feature type="transmembrane region" description="Helical" evidence="6">
    <location>
        <begin position="191"/>
        <end position="210"/>
    </location>
</feature>
<reference evidence="7" key="1">
    <citation type="journal article" date="2014" name="Int. J. Syst. Evol. Microbiol.">
        <title>Complete genome of a new Firmicutes species belonging to the dominant human colonic microbiota ('Ruminococcus bicirculans') reveals two chromosomes and a selective capacity to utilize plant glucans.</title>
        <authorList>
            <consortium name="NISC Comparative Sequencing Program"/>
            <person name="Wegmann U."/>
            <person name="Louis P."/>
            <person name="Goesmann A."/>
            <person name="Henrissat B."/>
            <person name="Duncan S.H."/>
            <person name="Flint H.J."/>
        </authorList>
    </citation>
    <scope>NUCLEOTIDE SEQUENCE</scope>
    <source>
        <strain evidence="7">NBRC 108219</strain>
    </source>
</reference>